<name>A0A9X6Z6I6_BACTU</name>
<accession>A0A9X6Z6I6</accession>
<dbReference type="RefSeq" id="WP_062804370.1">
    <property type="nucleotide sequence ID" value="NZ_CP014847.1"/>
</dbReference>
<dbReference type="EMBL" id="NTUS01000009">
    <property type="protein sequence ID" value="PFB09769.1"/>
    <property type="molecule type" value="Genomic_DNA"/>
</dbReference>
<dbReference type="AlphaFoldDB" id="A0A9X6Z6I6"/>
<dbReference type="Proteomes" id="UP000220397">
    <property type="component" value="Unassembled WGS sequence"/>
</dbReference>
<proteinExistence type="predicted"/>
<organism evidence="1 2">
    <name type="scientific">Bacillus thuringiensis</name>
    <dbReference type="NCBI Taxonomy" id="1428"/>
    <lineage>
        <taxon>Bacteria</taxon>
        <taxon>Bacillati</taxon>
        <taxon>Bacillota</taxon>
        <taxon>Bacilli</taxon>
        <taxon>Bacillales</taxon>
        <taxon>Bacillaceae</taxon>
        <taxon>Bacillus</taxon>
        <taxon>Bacillus cereus group</taxon>
    </lineage>
</organism>
<reference evidence="1 2" key="1">
    <citation type="submission" date="2017-09" db="EMBL/GenBank/DDBJ databases">
        <title>Large-scale bioinformatics analysis of Bacillus genomes uncovers conserved roles of natural products in bacterial physiology.</title>
        <authorList>
            <consortium name="Agbiome Team Llc"/>
            <person name="Bleich R.M."/>
            <person name="Kirk G.J."/>
            <person name="Santa Maria K.C."/>
            <person name="Allen S.E."/>
            <person name="Farag S."/>
            <person name="Shank E.A."/>
            <person name="Bowers A."/>
        </authorList>
    </citation>
    <scope>NUCLEOTIDE SEQUENCE [LARGE SCALE GENOMIC DNA]</scope>
    <source>
        <strain evidence="1 2">AFS015413</strain>
    </source>
</reference>
<evidence type="ECO:0000313" key="1">
    <source>
        <dbReference type="EMBL" id="PFB09769.1"/>
    </source>
</evidence>
<protein>
    <submittedName>
        <fullName evidence="1">Uncharacterized protein</fullName>
    </submittedName>
</protein>
<comment type="caution">
    <text evidence="1">The sequence shown here is derived from an EMBL/GenBank/DDBJ whole genome shotgun (WGS) entry which is preliminary data.</text>
</comment>
<evidence type="ECO:0000313" key="2">
    <source>
        <dbReference type="Proteomes" id="UP000220397"/>
    </source>
</evidence>
<gene>
    <name evidence="1" type="ORF">CN398_02890</name>
</gene>
<sequence length="96" mass="11251">MDLLIEKAITMLLTKETAFFGLFLISFILQWKDKGMLHSFILKQQGVLADLTSAVQDIAKTQDKQHERIERMEDNLDRFYDKVNSRLDDNNRCSNK</sequence>